<dbReference type="Proteomes" id="UP000030671">
    <property type="component" value="Unassembled WGS sequence"/>
</dbReference>
<dbReference type="AlphaFoldDB" id="W4JZ24"/>
<name>W4JZ24_HETIT</name>
<organism evidence="2 3">
    <name type="scientific">Heterobasidion irregulare (strain TC 32-1)</name>
    <dbReference type="NCBI Taxonomy" id="747525"/>
    <lineage>
        <taxon>Eukaryota</taxon>
        <taxon>Fungi</taxon>
        <taxon>Dikarya</taxon>
        <taxon>Basidiomycota</taxon>
        <taxon>Agaricomycotina</taxon>
        <taxon>Agaricomycetes</taxon>
        <taxon>Russulales</taxon>
        <taxon>Bondarzewiaceae</taxon>
        <taxon>Heterobasidion</taxon>
        <taxon>Heterobasidion annosum species complex</taxon>
    </lineage>
</organism>
<protein>
    <submittedName>
        <fullName evidence="2">Uncharacterized protein</fullName>
    </submittedName>
</protein>
<dbReference type="HOGENOM" id="CLU_987145_0_0_1"/>
<evidence type="ECO:0000256" key="1">
    <source>
        <dbReference type="SAM" id="MobiDB-lite"/>
    </source>
</evidence>
<sequence>MALAIPPPPLLLSKLGMRRIPLLPMLHQSAVCVTTLLHPLTSVAAPPHSPFLLLPPPKSNPLVATIVPLTRPRHIPFRPPLTTHLPLSVHIALATTLMTSHVVVPPPYGMGPPLVPNETPRAILSTPMGSKSTSTGNVPVVAKPPPIPTSTSAQGAVDMITVCMRAVLHRRSSPLTPYHSKAWLHLLRSASLLSKYPLIPHSFLWNLQTHIVTLVEAKRKKYCLALIAWQGSCTHALLEVQKLHGKLLHASSVIPAGRAYLTGLEAMLSICHDEPFKPRTPP</sequence>
<dbReference type="InParanoid" id="W4JZ24"/>
<gene>
    <name evidence="2" type="ORF">HETIRDRAFT_453326</name>
</gene>
<proteinExistence type="predicted"/>
<dbReference type="KEGG" id="hir:HETIRDRAFT_453326"/>
<accession>W4JZ24</accession>
<dbReference type="GeneID" id="20676368"/>
<feature type="compositionally biased region" description="Polar residues" evidence="1">
    <location>
        <begin position="128"/>
        <end position="137"/>
    </location>
</feature>
<evidence type="ECO:0000313" key="3">
    <source>
        <dbReference type="Proteomes" id="UP000030671"/>
    </source>
</evidence>
<reference evidence="2 3" key="1">
    <citation type="journal article" date="2012" name="New Phytol.">
        <title>Insight into trade-off between wood decay and parasitism from the genome of a fungal forest pathogen.</title>
        <authorList>
            <person name="Olson A."/>
            <person name="Aerts A."/>
            <person name="Asiegbu F."/>
            <person name="Belbahri L."/>
            <person name="Bouzid O."/>
            <person name="Broberg A."/>
            <person name="Canback B."/>
            <person name="Coutinho P.M."/>
            <person name="Cullen D."/>
            <person name="Dalman K."/>
            <person name="Deflorio G."/>
            <person name="van Diepen L.T."/>
            <person name="Dunand C."/>
            <person name="Duplessis S."/>
            <person name="Durling M."/>
            <person name="Gonthier P."/>
            <person name="Grimwood J."/>
            <person name="Fossdal C.G."/>
            <person name="Hansson D."/>
            <person name="Henrissat B."/>
            <person name="Hietala A."/>
            <person name="Himmelstrand K."/>
            <person name="Hoffmeister D."/>
            <person name="Hogberg N."/>
            <person name="James T.Y."/>
            <person name="Karlsson M."/>
            <person name="Kohler A."/>
            <person name="Kues U."/>
            <person name="Lee Y.H."/>
            <person name="Lin Y.C."/>
            <person name="Lind M."/>
            <person name="Lindquist E."/>
            <person name="Lombard V."/>
            <person name="Lucas S."/>
            <person name="Lunden K."/>
            <person name="Morin E."/>
            <person name="Murat C."/>
            <person name="Park J."/>
            <person name="Raffaello T."/>
            <person name="Rouze P."/>
            <person name="Salamov A."/>
            <person name="Schmutz J."/>
            <person name="Solheim H."/>
            <person name="Stahlberg J."/>
            <person name="Velez H."/>
            <person name="de Vries R.P."/>
            <person name="Wiebenga A."/>
            <person name="Woodward S."/>
            <person name="Yakovlev I."/>
            <person name="Garbelotto M."/>
            <person name="Martin F."/>
            <person name="Grigoriev I.V."/>
            <person name="Stenlid J."/>
        </authorList>
    </citation>
    <scope>NUCLEOTIDE SEQUENCE [LARGE SCALE GENOMIC DNA]</scope>
    <source>
        <strain evidence="2 3">TC 32-1</strain>
    </source>
</reference>
<feature type="region of interest" description="Disordered" evidence="1">
    <location>
        <begin position="128"/>
        <end position="149"/>
    </location>
</feature>
<evidence type="ECO:0000313" key="2">
    <source>
        <dbReference type="EMBL" id="ETW78729.1"/>
    </source>
</evidence>
<dbReference type="EMBL" id="KI925461">
    <property type="protein sequence ID" value="ETW78729.1"/>
    <property type="molecule type" value="Genomic_DNA"/>
</dbReference>
<keyword evidence="3" id="KW-1185">Reference proteome</keyword>
<dbReference type="RefSeq" id="XP_009549043.1">
    <property type="nucleotide sequence ID" value="XM_009550748.1"/>
</dbReference>
<dbReference type="OrthoDB" id="3267267at2759"/>